<dbReference type="EC" id="2.6.1.-" evidence="5"/>
<keyword evidence="5" id="KW-0032">Aminotransferase</keyword>
<evidence type="ECO:0000256" key="1">
    <source>
        <dbReference type="ARBA" id="ARBA00001933"/>
    </source>
</evidence>
<dbReference type="GO" id="GO:0030170">
    <property type="term" value="F:pyridoxal phosphate binding"/>
    <property type="evidence" value="ECO:0007669"/>
    <property type="project" value="InterPro"/>
</dbReference>
<name>A0A380EPQ4_STAAU</name>
<dbReference type="InterPro" id="IPR015422">
    <property type="entry name" value="PyrdxlP-dep_Trfase_small"/>
</dbReference>
<dbReference type="InterPro" id="IPR050103">
    <property type="entry name" value="Class-III_PLP-dep_AT"/>
</dbReference>
<dbReference type="InterPro" id="IPR015421">
    <property type="entry name" value="PyrdxlP-dep_Trfase_major"/>
</dbReference>
<accession>A0A380EPQ4</accession>
<evidence type="ECO:0000256" key="3">
    <source>
        <dbReference type="ARBA" id="ARBA00022490"/>
    </source>
</evidence>
<protein>
    <submittedName>
        <fullName evidence="5">4-aminobutyrate aminotransferase</fullName>
        <ecNumber evidence="5">2.6.1.-</ecNumber>
        <ecNumber evidence="5">2.6.1.19</ecNumber>
    </submittedName>
</protein>
<comment type="cofactor">
    <cofactor evidence="1">
        <name>pyridoxal 5'-phosphate</name>
        <dbReference type="ChEBI" id="CHEBI:597326"/>
    </cofactor>
</comment>
<dbReference type="EMBL" id="UHBY01000003">
    <property type="protein sequence ID" value="SUL38006.1"/>
    <property type="molecule type" value="Genomic_DNA"/>
</dbReference>
<dbReference type="EC" id="2.6.1.19" evidence="5"/>
<evidence type="ECO:0000256" key="4">
    <source>
        <dbReference type="ARBA" id="ARBA00022898"/>
    </source>
</evidence>
<dbReference type="InterPro" id="IPR015424">
    <property type="entry name" value="PyrdxlP-dep_Trfase"/>
</dbReference>
<keyword evidence="3" id="KW-0963">Cytoplasm</keyword>
<reference evidence="5 6" key="1">
    <citation type="submission" date="2018-06" db="EMBL/GenBank/DDBJ databases">
        <authorList>
            <consortium name="Pathogen Informatics"/>
            <person name="Doyle S."/>
        </authorList>
    </citation>
    <scope>NUCLEOTIDE SEQUENCE [LARGE SCALE GENOMIC DNA]</scope>
    <source>
        <strain evidence="5 6">NCTC10702</strain>
    </source>
</reference>
<dbReference type="Gene3D" id="3.90.1150.10">
    <property type="entry name" value="Aspartate Aminotransferase, domain 1"/>
    <property type="match status" value="1"/>
</dbReference>
<dbReference type="Proteomes" id="UP000254116">
    <property type="component" value="Unassembled WGS sequence"/>
</dbReference>
<proteinExistence type="inferred from homology"/>
<evidence type="ECO:0000313" key="5">
    <source>
        <dbReference type="EMBL" id="SUL38006.1"/>
    </source>
</evidence>
<dbReference type="InterPro" id="IPR005814">
    <property type="entry name" value="Aminotrans_3"/>
</dbReference>
<dbReference type="PANTHER" id="PTHR11986:SF58">
    <property type="entry name" value="LEUCINE_METHIONINE RACEMASE"/>
    <property type="match status" value="1"/>
</dbReference>
<comment type="similarity">
    <text evidence="2">Belongs to the class-III pyridoxal-phosphate-dependent aminotransferase family.</text>
</comment>
<organism evidence="5 6">
    <name type="scientific">Staphylococcus aureus</name>
    <dbReference type="NCBI Taxonomy" id="1280"/>
    <lineage>
        <taxon>Bacteria</taxon>
        <taxon>Bacillati</taxon>
        <taxon>Bacillota</taxon>
        <taxon>Bacilli</taxon>
        <taxon>Bacillales</taxon>
        <taxon>Staphylococcaceae</taxon>
        <taxon>Staphylococcus</taxon>
    </lineage>
</organism>
<dbReference type="PANTHER" id="PTHR11986">
    <property type="entry name" value="AMINOTRANSFERASE CLASS III"/>
    <property type="match status" value="1"/>
</dbReference>
<dbReference type="Pfam" id="PF00202">
    <property type="entry name" value="Aminotran_3"/>
    <property type="match status" value="1"/>
</dbReference>
<sequence length="105" mass="11926">MSKAHQLIQEDEHYFAKSGRIKYYPLVIDHGYGATLVDIEGKTYIDLLSSASSQNVGHAPREVTEAIKAQVDKFIHYTPAYMYHEPLVRLAKKLCEIAPGDFEKE</sequence>
<evidence type="ECO:0000256" key="2">
    <source>
        <dbReference type="ARBA" id="ARBA00008954"/>
    </source>
</evidence>
<dbReference type="GO" id="GO:0042802">
    <property type="term" value="F:identical protein binding"/>
    <property type="evidence" value="ECO:0007669"/>
    <property type="project" value="TreeGrafter"/>
</dbReference>
<keyword evidence="5" id="KW-0808">Transferase</keyword>
<dbReference type="Gene3D" id="3.40.640.10">
    <property type="entry name" value="Type I PLP-dependent aspartate aminotransferase-like (Major domain)"/>
    <property type="match status" value="1"/>
</dbReference>
<evidence type="ECO:0000313" key="6">
    <source>
        <dbReference type="Proteomes" id="UP000254116"/>
    </source>
</evidence>
<keyword evidence="4" id="KW-0663">Pyridoxal phosphate</keyword>
<dbReference type="AlphaFoldDB" id="A0A380EPQ4"/>
<dbReference type="SUPFAM" id="SSF53383">
    <property type="entry name" value="PLP-dependent transferases"/>
    <property type="match status" value="1"/>
</dbReference>
<gene>
    <name evidence="5" type="primary">bioK</name>
    <name evidence="5" type="ORF">NCTC10702_04026</name>
</gene>
<dbReference type="GO" id="GO:0034386">
    <property type="term" value="F:4-aminobutyrate:2-oxoglutarate transaminase activity"/>
    <property type="evidence" value="ECO:0007669"/>
    <property type="project" value="UniProtKB-EC"/>
</dbReference>